<sequence>MSYLKKTTYSLAMSAVLIGCGGVETKSEKIEIENKKLENSIVVSEKNIEPSLQEKLSLPVVSEPILPETVVLAPNSTNRENKAAESSSGTVAGDDDLVNLAPNSHLISLKVKSEKHPFYGVGDSKGFIIDGVEGKELVLKRGERYHFQVNSTPMHDAYISTDEMGWGAKVVEEGVEGNFTFDGVMTIMPNENTPDVVFYQCQNHKAMGARFFVVDQNDTRTLADLTAEYGALGVVDSGGRKADVSSSEVKQKLSYASLVAMSKPAKRVKNSNNPEAKSLLESSQKKLSEARLLQNAGDNRGAMLLIDEALRNMSLASRMVPSESVKNEQEQRYHAAVKLLAQQEKSHKDASDRLLLQGGDVVEYSRDDVSVFKSAAKLHADEKRYAAAISDIQQADRVVTTALNEMLDSQTIKYELNLDTPQGEYKYEHNRYLGYAELIPVAIEEKKPSKGQMMLLNGFVNKSKAMNAQGEAMAEEGNFPDAIRLTQEATKQVRRALRMLGVKQ</sequence>
<feature type="region of interest" description="Disordered" evidence="1">
    <location>
        <begin position="74"/>
        <end position="95"/>
    </location>
</feature>
<evidence type="ECO:0000313" key="2">
    <source>
        <dbReference type="EMBL" id="VAW84112.1"/>
    </source>
</evidence>
<organism evidence="2">
    <name type="scientific">hydrothermal vent metagenome</name>
    <dbReference type="NCBI Taxonomy" id="652676"/>
    <lineage>
        <taxon>unclassified sequences</taxon>
        <taxon>metagenomes</taxon>
        <taxon>ecological metagenomes</taxon>
    </lineage>
</organism>
<reference evidence="2" key="1">
    <citation type="submission" date="2018-06" db="EMBL/GenBank/DDBJ databases">
        <authorList>
            <person name="Zhirakovskaya E."/>
        </authorList>
    </citation>
    <scope>NUCLEOTIDE SEQUENCE</scope>
</reference>
<gene>
    <name evidence="2" type="ORF">MNBD_GAMMA18-253</name>
</gene>
<evidence type="ECO:0008006" key="3">
    <source>
        <dbReference type="Google" id="ProtNLM"/>
    </source>
</evidence>
<name>A0A3B0Z984_9ZZZZ</name>
<feature type="compositionally biased region" description="Polar residues" evidence="1">
    <location>
        <begin position="74"/>
        <end position="90"/>
    </location>
</feature>
<dbReference type="PROSITE" id="PS51257">
    <property type="entry name" value="PROKAR_LIPOPROTEIN"/>
    <property type="match status" value="1"/>
</dbReference>
<evidence type="ECO:0000256" key="1">
    <source>
        <dbReference type="SAM" id="MobiDB-lite"/>
    </source>
</evidence>
<dbReference type="AlphaFoldDB" id="A0A3B0Z984"/>
<proteinExistence type="predicted"/>
<protein>
    <recommendedName>
        <fullName evidence="3">Lipoprotein</fullName>
    </recommendedName>
</protein>
<accession>A0A3B0Z984</accession>
<dbReference type="EMBL" id="UOFP01000028">
    <property type="protein sequence ID" value="VAW84112.1"/>
    <property type="molecule type" value="Genomic_DNA"/>
</dbReference>